<comment type="caution">
    <text evidence="2">The sequence shown here is derived from an EMBL/GenBank/DDBJ whole genome shotgun (WGS) entry which is preliminary data.</text>
</comment>
<feature type="compositionally biased region" description="Basic and acidic residues" evidence="1">
    <location>
        <begin position="473"/>
        <end position="486"/>
    </location>
</feature>
<feature type="region of interest" description="Disordered" evidence="1">
    <location>
        <begin position="67"/>
        <end position="132"/>
    </location>
</feature>
<sequence length="495" mass="56691">MRLLVLKHDVVVSVNLIVPGKMRLIMIFIHNVINMSSLCSRITPETITDKNTFNHDTLERQITRTRRTRRASFTHGERRSHAENTESVLPAVKEAVHAETERVHTPETESVVHTQRTRRRRSPRENTESVVHAENTRFGRERRSHTRGVIHTENTRGAERFTRYATESVVHARTAGSTRESVRRREEKPRPPFTAGEHGSVVRTRENRKRSRERPRRRSHAENRRTSFTRREETGHVVPPHGTENHGSVFPQRTGVVHTGEASFTLQNGSVVPPETQASFTAENGGNVVHTEKRHSHRKREHGRRVRASFTARRVVHRGTRRARTWASKKHGEGVHGKQAPFTRKNTSLGESGPFTRRTGARTRRFRTTEVSRRTSVHVHCREHGSARFTAEGSCSPLRTRARSHGGTGAVHGERVHTEASFCAHLNGGVHTGERRSFTEHGRHELRTGERRSHTENTESVVHTRRTRRASFTRREHGERRSHRENSCVNICPAE</sequence>
<feature type="region of interest" description="Disordered" evidence="1">
    <location>
        <begin position="317"/>
        <end position="362"/>
    </location>
</feature>
<feature type="region of interest" description="Disordered" evidence="1">
    <location>
        <begin position="163"/>
        <end position="249"/>
    </location>
</feature>
<proteinExistence type="predicted"/>
<name>A0AAV6R547_SOLSE</name>
<feature type="compositionally biased region" description="Basic residues" evidence="1">
    <location>
        <begin position="206"/>
        <end position="219"/>
    </location>
</feature>
<evidence type="ECO:0000313" key="2">
    <source>
        <dbReference type="EMBL" id="KAG7499097.1"/>
    </source>
</evidence>
<feature type="region of interest" description="Disordered" evidence="1">
    <location>
        <begin position="433"/>
        <end position="486"/>
    </location>
</feature>
<accession>A0AAV6R547</accession>
<feature type="compositionally biased region" description="Basic residues" evidence="1">
    <location>
        <begin position="317"/>
        <end position="329"/>
    </location>
</feature>
<feature type="compositionally biased region" description="Basic residues" evidence="1">
    <location>
        <begin position="463"/>
        <end position="472"/>
    </location>
</feature>
<reference evidence="2 3" key="1">
    <citation type="journal article" date="2021" name="Sci. Rep.">
        <title>Chromosome anchoring in Senegalese sole (Solea senegalensis) reveals sex-associated markers and genome rearrangements in flatfish.</title>
        <authorList>
            <person name="Guerrero-Cozar I."/>
            <person name="Gomez-Garrido J."/>
            <person name="Berbel C."/>
            <person name="Martinez-Blanch J.F."/>
            <person name="Alioto T."/>
            <person name="Claros M.G."/>
            <person name="Gagnaire P.A."/>
            <person name="Manchado M."/>
        </authorList>
    </citation>
    <scope>NUCLEOTIDE SEQUENCE [LARGE SCALE GENOMIC DNA]</scope>
    <source>
        <strain evidence="2">Sse05_10M</strain>
    </source>
</reference>
<feature type="compositionally biased region" description="Basic and acidic residues" evidence="1">
    <location>
        <begin position="94"/>
        <end position="107"/>
    </location>
</feature>
<dbReference type="EMBL" id="JAGKHQ010000014">
    <property type="protein sequence ID" value="KAG7499097.1"/>
    <property type="molecule type" value="Genomic_DNA"/>
</dbReference>
<dbReference type="Proteomes" id="UP000693946">
    <property type="component" value="Linkage Group LG21"/>
</dbReference>
<feature type="compositionally biased region" description="Basic and acidic residues" evidence="1">
    <location>
        <begin position="433"/>
        <end position="457"/>
    </location>
</feature>
<dbReference type="AlphaFoldDB" id="A0AAV6R547"/>
<evidence type="ECO:0000256" key="1">
    <source>
        <dbReference type="SAM" id="MobiDB-lite"/>
    </source>
</evidence>
<organism evidence="2 3">
    <name type="scientific">Solea senegalensis</name>
    <name type="common">Senegalese sole</name>
    <dbReference type="NCBI Taxonomy" id="28829"/>
    <lineage>
        <taxon>Eukaryota</taxon>
        <taxon>Metazoa</taxon>
        <taxon>Chordata</taxon>
        <taxon>Craniata</taxon>
        <taxon>Vertebrata</taxon>
        <taxon>Euteleostomi</taxon>
        <taxon>Actinopterygii</taxon>
        <taxon>Neopterygii</taxon>
        <taxon>Teleostei</taxon>
        <taxon>Neoteleostei</taxon>
        <taxon>Acanthomorphata</taxon>
        <taxon>Carangaria</taxon>
        <taxon>Pleuronectiformes</taxon>
        <taxon>Pleuronectoidei</taxon>
        <taxon>Soleidae</taxon>
        <taxon>Solea</taxon>
    </lineage>
</organism>
<feature type="compositionally biased region" description="Basic and acidic residues" evidence="1">
    <location>
        <begin position="180"/>
        <end position="190"/>
    </location>
</feature>
<feature type="compositionally biased region" description="Basic and acidic residues" evidence="1">
    <location>
        <begin position="220"/>
        <end position="235"/>
    </location>
</feature>
<feature type="compositionally biased region" description="Basic and acidic residues" evidence="1">
    <location>
        <begin position="75"/>
        <end position="84"/>
    </location>
</feature>
<keyword evidence="3" id="KW-1185">Reference proteome</keyword>
<gene>
    <name evidence="2" type="ORF">JOB18_028617</name>
</gene>
<evidence type="ECO:0000313" key="3">
    <source>
        <dbReference type="Proteomes" id="UP000693946"/>
    </source>
</evidence>
<protein>
    <submittedName>
        <fullName evidence="2">Uncharacterized protein</fullName>
    </submittedName>
</protein>